<keyword evidence="1" id="KW-0472">Membrane</keyword>
<organism evidence="2 3">
    <name type="scientific">Macrococcus carouselicus</name>
    <dbReference type="NCBI Taxonomy" id="69969"/>
    <lineage>
        <taxon>Bacteria</taxon>
        <taxon>Bacillati</taxon>
        <taxon>Bacillota</taxon>
        <taxon>Bacilli</taxon>
        <taxon>Bacillales</taxon>
        <taxon>Staphylococcaceae</taxon>
        <taxon>Macrococcus</taxon>
    </lineage>
</organism>
<gene>
    <name evidence="2" type="ORF">ERX40_06720</name>
</gene>
<proteinExistence type="predicted"/>
<dbReference type="RefSeq" id="WP_133417728.1">
    <property type="nucleotide sequence ID" value="NZ_SCWD01000002.1"/>
</dbReference>
<accession>A0A9Q8CHH9</accession>
<keyword evidence="1" id="KW-1133">Transmembrane helix</keyword>
<name>A0A9Q8CHH9_9STAP</name>
<reference evidence="2 3" key="1">
    <citation type="submission" date="2019-01" db="EMBL/GenBank/DDBJ databases">
        <title>Draft genome sequences of the type strains of six Macrococcus species.</title>
        <authorList>
            <person name="Mazhar S."/>
            <person name="Altermann E."/>
            <person name="Hill C."/>
            <person name="Mcauliffe O."/>
        </authorList>
    </citation>
    <scope>NUCLEOTIDE SEQUENCE [LARGE SCALE GENOMIC DNA]</scope>
    <source>
        <strain evidence="2 3">ATCC 51828</strain>
    </source>
</reference>
<keyword evidence="1" id="KW-0812">Transmembrane</keyword>
<dbReference type="Proteomes" id="UP000295280">
    <property type="component" value="Unassembled WGS sequence"/>
</dbReference>
<dbReference type="EMBL" id="SCWD01000002">
    <property type="protein sequence ID" value="TDM02241.1"/>
    <property type="molecule type" value="Genomic_DNA"/>
</dbReference>
<dbReference type="OrthoDB" id="2418166at2"/>
<evidence type="ECO:0000256" key="1">
    <source>
        <dbReference type="SAM" id="Phobius"/>
    </source>
</evidence>
<evidence type="ECO:0000313" key="2">
    <source>
        <dbReference type="EMBL" id="TDM02241.1"/>
    </source>
</evidence>
<feature type="transmembrane region" description="Helical" evidence="1">
    <location>
        <begin position="75"/>
        <end position="95"/>
    </location>
</feature>
<feature type="transmembrane region" description="Helical" evidence="1">
    <location>
        <begin position="107"/>
        <end position="125"/>
    </location>
</feature>
<comment type="caution">
    <text evidence="2">The sequence shown here is derived from an EMBL/GenBank/DDBJ whole genome shotgun (WGS) entry which is preliminary data.</text>
</comment>
<feature type="transmembrane region" description="Helical" evidence="1">
    <location>
        <begin position="12"/>
        <end position="33"/>
    </location>
</feature>
<keyword evidence="3" id="KW-1185">Reference proteome</keyword>
<protein>
    <submittedName>
        <fullName evidence="2">Uncharacterized protein</fullName>
    </submittedName>
</protein>
<dbReference type="AlphaFoldDB" id="A0A9Q8CHH9"/>
<feature type="transmembrane region" description="Helical" evidence="1">
    <location>
        <begin position="45"/>
        <end position="63"/>
    </location>
</feature>
<sequence>MKRFVYAVLSSLLLYSILWVLDQFFQTTTALLLLNVDFIYSNLPFVLELSLHVLVGIVVYYVLSSFYRYITLYQISFIICLVVFAGLYFQLTHLAVTDVLTLSINGYIIWLIGHFFYLMVVHLLIRSG</sequence>
<evidence type="ECO:0000313" key="3">
    <source>
        <dbReference type="Proteomes" id="UP000295280"/>
    </source>
</evidence>